<proteinExistence type="inferred from homology"/>
<dbReference type="Pfam" id="PF05199">
    <property type="entry name" value="GMC_oxred_C"/>
    <property type="match status" value="1"/>
</dbReference>
<comment type="similarity">
    <text evidence="1">Belongs to the GMC oxidoreductase family.</text>
</comment>
<evidence type="ECO:0000259" key="6">
    <source>
        <dbReference type="Pfam" id="PF05199"/>
    </source>
</evidence>
<keyword evidence="2" id="KW-0285">Flavoprotein</keyword>
<evidence type="ECO:0000256" key="3">
    <source>
        <dbReference type="ARBA" id="ARBA00022827"/>
    </source>
</evidence>
<feature type="domain" description="Glucose-methanol-choline oxidoreductase C-terminal" evidence="6">
    <location>
        <begin position="447"/>
        <end position="563"/>
    </location>
</feature>
<dbReference type="InterPro" id="IPR036188">
    <property type="entry name" value="FAD/NAD-bd_sf"/>
</dbReference>
<organism evidence="7 8">
    <name type="scientific">Photorhabdus cinerea</name>
    <dbReference type="NCBI Taxonomy" id="471575"/>
    <lineage>
        <taxon>Bacteria</taxon>
        <taxon>Pseudomonadati</taxon>
        <taxon>Pseudomonadota</taxon>
        <taxon>Gammaproteobacteria</taxon>
        <taxon>Enterobacterales</taxon>
        <taxon>Morganellaceae</taxon>
        <taxon>Photorhabdus</taxon>
    </lineage>
</organism>
<evidence type="ECO:0000259" key="5">
    <source>
        <dbReference type="Pfam" id="PF00732"/>
    </source>
</evidence>
<name>A0A7X5QE81_9GAMM</name>
<dbReference type="Pfam" id="PF00732">
    <property type="entry name" value="GMC_oxred_N"/>
    <property type="match status" value="1"/>
</dbReference>
<accession>A0A7X5QE81</accession>
<dbReference type="GO" id="GO:0016614">
    <property type="term" value="F:oxidoreductase activity, acting on CH-OH group of donors"/>
    <property type="evidence" value="ECO:0007669"/>
    <property type="project" value="InterPro"/>
</dbReference>
<keyword evidence="4" id="KW-0560">Oxidoreductase</keyword>
<keyword evidence="3" id="KW-0274">FAD</keyword>
<dbReference type="InterPro" id="IPR000172">
    <property type="entry name" value="GMC_OxRdtase_N"/>
</dbReference>
<dbReference type="GO" id="GO:0050660">
    <property type="term" value="F:flavin adenine dinucleotide binding"/>
    <property type="evidence" value="ECO:0007669"/>
    <property type="project" value="InterPro"/>
</dbReference>
<dbReference type="PANTHER" id="PTHR46056">
    <property type="entry name" value="LONG-CHAIN-ALCOHOL OXIDASE"/>
    <property type="match status" value="1"/>
</dbReference>
<evidence type="ECO:0000256" key="1">
    <source>
        <dbReference type="ARBA" id="ARBA00010790"/>
    </source>
</evidence>
<sequence>MERCWSSLYQIVTYHKNKLLSACLAWCVSPVFLIDENLANPFYQMAIQTAVVTESGENKVSIQARLPLGTRHFHGFQNVPNELVADACVIGSGASGAMVANALQECGWSVIMVEEGSLLAREVSQEEVDSVSPAAEVRGEHGWEEHGWPWSTRNVGGGTLFYGGASFRYHDCDFDASPWLSGIGLDIIWPINRTDLAKYYAIVEKQLRVSGGPHIDPAKSGSNALPMSLPADIMAVTAKRLGYHPFPTPMAIDHKTCTLEKRCIDFQCPSGAKSDVINIYIKHLVTSRNFTLLSGIRGVALEQERPEQISALRCLDLESGIIRHVRARYFFVACNAIQSAALLLRSVTPFAPSGIGNRHDLVGRGLCMKLSQRIRGMVTVTETMREHPVGLRGPFSTMAILDHYLDTRCPSGMGGLIYEARTLSPPSELSEQLPLELETIIADTPAYENRVRLSSHRDAWGMPKIMIDYRIAPHDMARIAYMADRGVAILQAAGATQIYSKRSRSEEGSTHLHGTCRSGIDPTRSVLDPNCRVHDLENLYVVDGSFMPFPGGLNPTLTIQANALRVARHVAGVD</sequence>
<dbReference type="EMBL" id="PUJW01000010">
    <property type="protein sequence ID" value="NHB92774.1"/>
    <property type="molecule type" value="Genomic_DNA"/>
</dbReference>
<dbReference type="PANTHER" id="PTHR46056:SF12">
    <property type="entry name" value="LONG-CHAIN-ALCOHOL OXIDASE"/>
    <property type="match status" value="1"/>
</dbReference>
<dbReference type="SUPFAM" id="SSF54373">
    <property type="entry name" value="FAD-linked reductases, C-terminal domain"/>
    <property type="match status" value="1"/>
</dbReference>
<protein>
    <submittedName>
        <fullName evidence="7">GMC family oxidoreductase</fullName>
    </submittedName>
</protein>
<dbReference type="Gene3D" id="3.50.50.60">
    <property type="entry name" value="FAD/NAD(P)-binding domain"/>
    <property type="match status" value="2"/>
</dbReference>
<feature type="domain" description="Glucose-methanol-choline oxidoreductase N-terminal" evidence="5">
    <location>
        <begin position="150"/>
        <end position="368"/>
    </location>
</feature>
<dbReference type="InterPro" id="IPR007867">
    <property type="entry name" value="GMC_OxRtase_C"/>
</dbReference>
<dbReference type="Proteomes" id="UP000591844">
    <property type="component" value="Unassembled WGS sequence"/>
</dbReference>
<dbReference type="AlphaFoldDB" id="A0A7X5QE81"/>
<reference evidence="7 8" key="1">
    <citation type="submission" date="2018-02" db="EMBL/GenBank/DDBJ databases">
        <authorList>
            <person name="Machado R.A."/>
        </authorList>
    </citation>
    <scope>NUCLEOTIDE SEQUENCE [LARGE SCALE GENOMIC DNA]</scope>
    <source>
        <strain evidence="7 8">DSM 19724</strain>
    </source>
</reference>
<evidence type="ECO:0000256" key="4">
    <source>
        <dbReference type="ARBA" id="ARBA00023002"/>
    </source>
</evidence>
<comment type="caution">
    <text evidence="7">The sequence shown here is derived from an EMBL/GenBank/DDBJ whole genome shotgun (WGS) entry which is preliminary data.</text>
</comment>
<gene>
    <name evidence="7" type="ORF">C5469_11715</name>
</gene>
<dbReference type="SUPFAM" id="SSF51905">
    <property type="entry name" value="FAD/NAD(P)-binding domain"/>
    <property type="match status" value="1"/>
</dbReference>
<evidence type="ECO:0000313" key="8">
    <source>
        <dbReference type="Proteomes" id="UP000591844"/>
    </source>
</evidence>
<evidence type="ECO:0000256" key="2">
    <source>
        <dbReference type="ARBA" id="ARBA00022630"/>
    </source>
</evidence>
<keyword evidence="8" id="KW-1185">Reference proteome</keyword>
<evidence type="ECO:0000313" key="7">
    <source>
        <dbReference type="EMBL" id="NHB92774.1"/>
    </source>
</evidence>